<dbReference type="EMBL" id="WIXE01015500">
    <property type="protein sequence ID" value="KAK5973427.1"/>
    <property type="molecule type" value="Genomic_DNA"/>
</dbReference>
<proteinExistence type="predicted"/>
<evidence type="ECO:0000313" key="1">
    <source>
        <dbReference type="EMBL" id="KAK5973427.1"/>
    </source>
</evidence>
<name>A0AAN8IL77_TRICO</name>
<dbReference type="AlphaFoldDB" id="A0AAN8IL77"/>
<evidence type="ECO:0000313" key="2">
    <source>
        <dbReference type="Proteomes" id="UP001331761"/>
    </source>
</evidence>
<protein>
    <submittedName>
        <fullName evidence="1">Uncharacterized protein</fullName>
    </submittedName>
</protein>
<comment type="caution">
    <text evidence="1">The sequence shown here is derived from an EMBL/GenBank/DDBJ whole genome shotgun (WGS) entry which is preliminary data.</text>
</comment>
<gene>
    <name evidence="1" type="ORF">GCK32_021132</name>
</gene>
<accession>A0AAN8IL77</accession>
<reference evidence="1 2" key="1">
    <citation type="submission" date="2019-10" db="EMBL/GenBank/DDBJ databases">
        <title>Assembly and Annotation for the nematode Trichostrongylus colubriformis.</title>
        <authorList>
            <person name="Martin J."/>
        </authorList>
    </citation>
    <scope>NUCLEOTIDE SEQUENCE [LARGE SCALE GENOMIC DNA]</scope>
    <source>
        <strain evidence="1">G859</strain>
        <tissue evidence="1">Whole worm</tissue>
    </source>
</reference>
<dbReference type="Proteomes" id="UP001331761">
    <property type="component" value="Unassembled WGS sequence"/>
</dbReference>
<organism evidence="1 2">
    <name type="scientific">Trichostrongylus colubriformis</name>
    <name type="common">Black scour worm</name>
    <dbReference type="NCBI Taxonomy" id="6319"/>
    <lineage>
        <taxon>Eukaryota</taxon>
        <taxon>Metazoa</taxon>
        <taxon>Ecdysozoa</taxon>
        <taxon>Nematoda</taxon>
        <taxon>Chromadorea</taxon>
        <taxon>Rhabditida</taxon>
        <taxon>Rhabditina</taxon>
        <taxon>Rhabditomorpha</taxon>
        <taxon>Strongyloidea</taxon>
        <taxon>Trichostrongylidae</taxon>
        <taxon>Trichostrongylus</taxon>
    </lineage>
</organism>
<keyword evidence="2" id="KW-1185">Reference proteome</keyword>
<feature type="non-terminal residue" evidence="1">
    <location>
        <position position="1"/>
    </location>
</feature>
<sequence length="51" mass="6020">ETLDWRMVSAVIRLSMGRTVQHCRFCSWRMRTLENTCALYAIPMGRISLMQ</sequence>